<dbReference type="GO" id="GO:0003677">
    <property type="term" value="F:DNA binding"/>
    <property type="evidence" value="ECO:0007669"/>
    <property type="project" value="UniProtKB-KW"/>
</dbReference>
<comment type="caution">
    <text evidence="1">The sequence shown here is derived from an EMBL/GenBank/DDBJ whole genome shotgun (WGS) entry which is preliminary data.</text>
</comment>
<dbReference type="AlphaFoldDB" id="A0A366XPH0"/>
<sequence>MEFFILAVGIAAAGYFIGEGLKNFNNPSAKNVFDRLDEDDEQKLIKESEVHHYIGVSKEDAKRLIQEHSDIPHLSLNGKTYFPKSKLREWLLKIGD</sequence>
<dbReference type="RefSeq" id="WP_113807438.1">
    <property type="nucleotide sequence ID" value="NZ_QOCW01000023.1"/>
</dbReference>
<proteinExistence type="predicted"/>
<gene>
    <name evidence="1" type="ORF">DS031_17975</name>
</gene>
<protein>
    <submittedName>
        <fullName evidence="1">DNA-binding protein</fullName>
    </submittedName>
</protein>
<keyword evidence="1" id="KW-0238">DNA-binding</keyword>
<keyword evidence="2" id="KW-1185">Reference proteome</keyword>
<accession>A0A366XPH0</accession>
<dbReference type="Proteomes" id="UP000253314">
    <property type="component" value="Unassembled WGS sequence"/>
</dbReference>
<dbReference type="OrthoDB" id="2361226at2"/>
<name>A0A366XPH0_9BACI</name>
<reference evidence="1 2" key="1">
    <citation type="submission" date="2018-07" db="EMBL/GenBank/DDBJ databases">
        <title>Lottiidibacillus patelloidae gen. nov., sp. nov., isolated from the intestinal tract of a marine limpet and the reclassification of B. taeanensis BH030017T, B. algicola KMM 3737T and B. hwajinpoensis SW-72T as genus Lottiidibacillus.</title>
        <authorList>
            <person name="Liu R."/>
            <person name="Huang Z."/>
        </authorList>
    </citation>
    <scope>NUCLEOTIDE SEQUENCE [LARGE SCALE GENOMIC DNA]</scope>
    <source>
        <strain evidence="1 2">BH030017</strain>
    </source>
</reference>
<dbReference type="EMBL" id="QOCW01000023">
    <property type="protein sequence ID" value="RBW68260.1"/>
    <property type="molecule type" value="Genomic_DNA"/>
</dbReference>
<evidence type="ECO:0000313" key="2">
    <source>
        <dbReference type="Proteomes" id="UP000253314"/>
    </source>
</evidence>
<evidence type="ECO:0000313" key="1">
    <source>
        <dbReference type="EMBL" id="RBW68260.1"/>
    </source>
</evidence>
<organism evidence="1 2">
    <name type="scientific">Bacillus taeanensis</name>
    <dbReference type="NCBI Taxonomy" id="273032"/>
    <lineage>
        <taxon>Bacteria</taxon>
        <taxon>Bacillati</taxon>
        <taxon>Bacillota</taxon>
        <taxon>Bacilli</taxon>
        <taxon>Bacillales</taxon>
        <taxon>Bacillaceae</taxon>
        <taxon>Bacillus</taxon>
    </lineage>
</organism>